<evidence type="ECO:0000313" key="3">
    <source>
        <dbReference type="Proteomes" id="UP000293360"/>
    </source>
</evidence>
<dbReference type="GO" id="GO:0004386">
    <property type="term" value="F:helicase activity"/>
    <property type="evidence" value="ECO:0007669"/>
    <property type="project" value="InterPro"/>
</dbReference>
<evidence type="ECO:0000259" key="1">
    <source>
        <dbReference type="Pfam" id="PF13086"/>
    </source>
</evidence>
<dbReference type="OrthoDB" id="6513042at2759"/>
<dbReference type="SUPFAM" id="SSF52540">
    <property type="entry name" value="P-loop containing nucleoside triphosphate hydrolases"/>
    <property type="match status" value="1"/>
</dbReference>
<keyword evidence="3" id="KW-1185">Reference proteome</keyword>
<name>A0A4Q4TH80_9PEZI</name>
<comment type="caution">
    <text evidence="2">The sequence shown here is derived from an EMBL/GenBank/DDBJ whole genome shotgun (WGS) entry which is preliminary data.</text>
</comment>
<protein>
    <recommendedName>
        <fullName evidence="1">DNA2/NAM7 helicase helicase domain-containing protein</fullName>
    </recommendedName>
</protein>
<accession>A0A4Q4TH80</accession>
<dbReference type="EMBL" id="QJNU01000138">
    <property type="protein sequence ID" value="RYP06255.1"/>
    <property type="molecule type" value="Genomic_DNA"/>
</dbReference>
<dbReference type="Gene3D" id="3.40.50.300">
    <property type="entry name" value="P-loop containing nucleotide triphosphate hydrolases"/>
    <property type="match status" value="1"/>
</dbReference>
<feature type="domain" description="DNA2/NAM7 helicase helicase" evidence="1">
    <location>
        <begin position="434"/>
        <end position="666"/>
    </location>
</feature>
<reference evidence="2 3" key="1">
    <citation type="submission" date="2018-06" db="EMBL/GenBank/DDBJ databases">
        <title>Complete Genomes of Monosporascus.</title>
        <authorList>
            <person name="Robinson A.J."/>
            <person name="Natvig D.O."/>
        </authorList>
    </citation>
    <scope>NUCLEOTIDE SEQUENCE [LARGE SCALE GENOMIC DNA]</scope>
    <source>
        <strain evidence="2 3">CBS 110550</strain>
    </source>
</reference>
<proteinExistence type="predicted"/>
<dbReference type="AlphaFoldDB" id="A0A4Q4TH80"/>
<sequence>MLQRFTSGAEAPRGCYQVIIDVERLQYHIKPQLHAKADGDTRGTLDLLQSEFDEITAATPCEVEFLIEKDSPQVGEKFPGLIKGKRREAVLWALQQLWEASGKSDSLRLWFIRAPNAEVLNAGTILRRGVSYRDPPNVYRRPAIESVPAMVKFWNLRQYCVYQVYGNVDEADNTEGSIEELNQVEFTCWVALLRTAYGADQSPDTALILVSYNKERDHLLPDQGENCKIMIDGIERVKNDPYKNIDFAFELFEFIIRRMNLAVKSRLSPDASLDQDDYLRPGVEDSRQQKILAHLKEVYEFHRNENIGQRDSSLGTLIKAHRNFLTFPDIALNDDEAERLAYWSAYNSDAALPAMDHRARIYMLNCRWNLAHMKPRPRSEAILHYVTSFESVADEDIVDLFKVRPAMARVMRNEAPPYLQTLWNGLDSSQQGTYRALAHCPLGLLFAPGVAGAGKSSSAVFTLLSHLESRQPQESGEQRPKVLIVAPTNQALDDYVGKIEQTFDRISWPEDTRPKPEKVFGISMEISAGTRRLLTHENDAEFRPTEEPTLETMFVADSILNAFYKTSSADKKGRVHQGLDKRSIHKSVFDMVDSKLDEFVELRTHRERFIESNRSAPLLVTQAKKELKTAYGNLLGDADIVIATPAAARETLLREFFKPTLVIMDEQA</sequence>
<gene>
    <name evidence="2" type="ORF">DL764_003269</name>
</gene>
<dbReference type="InterPro" id="IPR027417">
    <property type="entry name" value="P-loop_NTPase"/>
</dbReference>
<evidence type="ECO:0000313" key="2">
    <source>
        <dbReference type="EMBL" id="RYP06255.1"/>
    </source>
</evidence>
<dbReference type="InterPro" id="IPR041677">
    <property type="entry name" value="DNA2/NAM7_AAA_11"/>
</dbReference>
<dbReference type="Proteomes" id="UP000293360">
    <property type="component" value="Unassembled WGS sequence"/>
</dbReference>
<dbReference type="STRING" id="155417.A0A4Q4TH80"/>
<organism evidence="2 3">
    <name type="scientific">Monosporascus ibericus</name>
    <dbReference type="NCBI Taxonomy" id="155417"/>
    <lineage>
        <taxon>Eukaryota</taxon>
        <taxon>Fungi</taxon>
        <taxon>Dikarya</taxon>
        <taxon>Ascomycota</taxon>
        <taxon>Pezizomycotina</taxon>
        <taxon>Sordariomycetes</taxon>
        <taxon>Xylariomycetidae</taxon>
        <taxon>Xylariales</taxon>
        <taxon>Xylariales incertae sedis</taxon>
        <taxon>Monosporascus</taxon>
    </lineage>
</organism>
<dbReference type="Pfam" id="PF13086">
    <property type="entry name" value="AAA_11"/>
    <property type="match status" value="1"/>
</dbReference>